<feature type="domain" description="HTH cro/C1-type" evidence="1">
    <location>
        <begin position="21"/>
        <end position="62"/>
    </location>
</feature>
<evidence type="ECO:0000313" key="2">
    <source>
        <dbReference type="EMBL" id="MBV6324377.1"/>
    </source>
</evidence>
<accession>A0AA41HG23</accession>
<dbReference type="CDD" id="cd00093">
    <property type="entry name" value="HTH_XRE"/>
    <property type="match status" value="1"/>
</dbReference>
<keyword evidence="5" id="KW-1185">Reference proteome</keyword>
<dbReference type="EMBL" id="JAHTGR010000016">
    <property type="protein sequence ID" value="MBV6324377.1"/>
    <property type="molecule type" value="Genomic_DNA"/>
</dbReference>
<dbReference type="Proteomes" id="UP001155901">
    <property type="component" value="Unassembled WGS sequence"/>
</dbReference>
<keyword evidence="3" id="KW-0238">DNA-binding</keyword>
<name>A0AA41HG23_9BURK</name>
<organism evidence="2 4">
    <name type="scientific">Duganella violaceipulchra</name>
    <dbReference type="NCBI Taxonomy" id="2849652"/>
    <lineage>
        <taxon>Bacteria</taxon>
        <taxon>Pseudomonadati</taxon>
        <taxon>Pseudomonadota</taxon>
        <taxon>Betaproteobacteria</taxon>
        <taxon>Burkholderiales</taxon>
        <taxon>Oxalobacteraceae</taxon>
        <taxon>Telluria group</taxon>
        <taxon>Duganella</taxon>
    </lineage>
</organism>
<dbReference type="InterPro" id="IPR001387">
    <property type="entry name" value="Cro/C1-type_HTH"/>
</dbReference>
<dbReference type="PROSITE" id="PS50943">
    <property type="entry name" value="HTH_CROC1"/>
    <property type="match status" value="1"/>
</dbReference>
<sequence>MNTQEYLDAVKNRLGIDSDYALAKRLGIRQSTLSGYRARNGQMDDEIAAKVADLLGIHPGLVMLDMHRARAKTPVEASIWQDIYAGFRAPSLHAKSSLGNSPAW</sequence>
<gene>
    <name evidence="2" type="ORF">KVP70_25915</name>
    <name evidence="3" type="ORF">L1274_000921</name>
</gene>
<dbReference type="Proteomes" id="UP001162889">
    <property type="component" value="Unassembled WGS sequence"/>
</dbReference>
<evidence type="ECO:0000313" key="3">
    <source>
        <dbReference type="EMBL" id="MCP2007228.1"/>
    </source>
</evidence>
<evidence type="ECO:0000313" key="4">
    <source>
        <dbReference type="Proteomes" id="UP001155901"/>
    </source>
</evidence>
<dbReference type="EMBL" id="JALJZU010000002">
    <property type="protein sequence ID" value="MCP2007228.1"/>
    <property type="molecule type" value="Genomic_DNA"/>
</dbReference>
<evidence type="ECO:0000259" key="1">
    <source>
        <dbReference type="PROSITE" id="PS50943"/>
    </source>
</evidence>
<dbReference type="RefSeq" id="WP_217945298.1">
    <property type="nucleotide sequence ID" value="NZ_JAHTGR010000016.1"/>
</dbReference>
<evidence type="ECO:0000313" key="5">
    <source>
        <dbReference type="Proteomes" id="UP001162889"/>
    </source>
</evidence>
<dbReference type="AlphaFoldDB" id="A0AA41HG23"/>
<protein>
    <submittedName>
        <fullName evidence="3">DNA-binding transcriptional regulator YdaS (Cro superfamily)</fullName>
    </submittedName>
</protein>
<comment type="caution">
    <text evidence="2">The sequence shown here is derived from an EMBL/GenBank/DDBJ whole genome shotgun (WGS) entry which is preliminary data.</text>
</comment>
<reference evidence="3" key="2">
    <citation type="submission" date="2022-03" db="EMBL/GenBank/DDBJ databases">
        <title>Genome Encyclopedia of Bacteria and Archaea VI: Functional Genomics of Type Strains.</title>
        <authorList>
            <person name="Whitman W."/>
        </authorList>
    </citation>
    <scope>NUCLEOTIDE SEQUENCE</scope>
    <source>
        <strain evidence="3">HSC-15S17</strain>
    </source>
</reference>
<reference evidence="2" key="1">
    <citation type="submission" date="2021-07" db="EMBL/GenBank/DDBJ databases">
        <title>Characterization of violacein-producing bacteria and related species.</title>
        <authorList>
            <person name="Wilson H.S."/>
            <person name="De Leon M.E."/>
        </authorList>
    </citation>
    <scope>NUCLEOTIDE SEQUENCE</scope>
    <source>
        <strain evidence="2">HSC-15S17</strain>
    </source>
</reference>
<proteinExistence type="predicted"/>
<dbReference type="GO" id="GO:0003677">
    <property type="term" value="F:DNA binding"/>
    <property type="evidence" value="ECO:0007669"/>
    <property type="project" value="UniProtKB-KW"/>
</dbReference>